<name>A0A285L9M6_9NOCA</name>
<dbReference type="SUPFAM" id="SSF55729">
    <property type="entry name" value="Acyl-CoA N-acyltransferases (Nat)"/>
    <property type="match status" value="1"/>
</dbReference>
<dbReference type="RefSeq" id="WP_097245609.1">
    <property type="nucleotide sequence ID" value="NZ_JAMTCV010000015.1"/>
</dbReference>
<gene>
    <name evidence="2" type="ORF">SAMN04244553_3262</name>
</gene>
<dbReference type="Proteomes" id="UP000219565">
    <property type="component" value="Unassembled WGS sequence"/>
</dbReference>
<accession>A0A285L9M6</accession>
<dbReference type="AlphaFoldDB" id="A0A285L9M6"/>
<feature type="domain" description="N-acetyltransferase" evidence="1">
    <location>
        <begin position="136"/>
        <end position="212"/>
    </location>
</feature>
<evidence type="ECO:0000313" key="2">
    <source>
        <dbReference type="EMBL" id="SNY81659.1"/>
    </source>
</evidence>
<reference evidence="2 3" key="1">
    <citation type="submission" date="2017-09" db="EMBL/GenBank/DDBJ databases">
        <authorList>
            <person name="Ehlers B."/>
            <person name="Leendertz F.H."/>
        </authorList>
    </citation>
    <scope>NUCLEOTIDE SEQUENCE [LARGE SCALE GENOMIC DNA]</scope>
    <source>
        <strain evidence="2 3">DSM 45537</strain>
    </source>
</reference>
<proteinExistence type="predicted"/>
<organism evidence="2 3">
    <name type="scientific">Nocardia amikacinitolerans</name>
    <dbReference type="NCBI Taxonomy" id="756689"/>
    <lineage>
        <taxon>Bacteria</taxon>
        <taxon>Bacillati</taxon>
        <taxon>Actinomycetota</taxon>
        <taxon>Actinomycetes</taxon>
        <taxon>Mycobacteriales</taxon>
        <taxon>Nocardiaceae</taxon>
        <taxon>Nocardia</taxon>
    </lineage>
</organism>
<dbReference type="CDD" id="cd04301">
    <property type="entry name" value="NAT_SF"/>
    <property type="match status" value="1"/>
</dbReference>
<evidence type="ECO:0000313" key="3">
    <source>
        <dbReference type="Proteomes" id="UP000219565"/>
    </source>
</evidence>
<keyword evidence="3" id="KW-1185">Reference proteome</keyword>
<dbReference type="GO" id="GO:0016747">
    <property type="term" value="F:acyltransferase activity, transferring groups other than amino-acyl groups"/>
    <property type="evidence" value="ECO:0007669"/>
    <property type="project" value="InterPro"/>
</dbReference>
<keyword evidence="2" id="KW-0808">Transferase</keyword>
<dbReference type="OrthoDB" id="4542458at2"/>
<dbReference type="Gene3D" id="3.40.630.30">
    <property type="match status" value="1"/>
</dbReference>
<dbReference type="InterPro" id="IPR016181">
    <property type="entry name" value="Acyl_CoA_acyltransferase"/>
</dbReference>
<protein>
    <submittedName>
        <fullName evidence="2">Acetyltransferase (GNAT) family protein</fullName>
    </submittedName>
</protein>
<dbReference type="EMBL" id="OBEG01000003">
    <property type="protein sequence ID" value="SNY81659.1"/>
    <property type="molecule type" value="Genomic_DNA"/>
</dbReference>
<evidence type="ECO:0000259" key="1">
    <source>
        <dbReference type="Pfam" id="PF00583"/>
    </source>
</evidence>
<dbReference type="Pfam" id="PF00583">
    <property type="entry name" value="Acetyltransf_1"/>
    <property type="match status" value="1"/>
</dbReference>
<dbReference type="STRING" id="1379680.GCA_001612615_04858"/>
<sequence>MHNCTLSCARSAPRPDAVSTAAERAPCDALGDGWMLAAPMAGPTELEGVVHMGSPGRVTIAYASAAEIETNYPRWCALAGIGDTPLGGYGQELAQAQRRGLLASAVTPSGTRAISAAAGKGGLAGAVAARSLVLVAQRDRVVIGGLYAGPEAFVVHRLQPWGTAAQVRALVGLMKVGVLAVEPEFRGTGVGASLLRYAADRAAAGRVRLMYGSCTADTDVDRLCANRGYRVLGPGQSIDLSPVLGVPAELDPANGERLVATAIGDGPPVDISRDGARHMTT</sequence>
<dbReference type="InterPro" id="IPR000182">
    <property type="entry name" value="GNAT_dom"/>
</dbReference>